<evidence type="ECO:0000313" key="2">
    <source>
        <dbReference type="Proteomes" id="UP000005806"/>
    </source>
</evidence>
<evidence type="ECO:0000313" key="1">
    <source>
        <dbReference type="EMBL" id="CCH95669.1"/>
    </source>
</evidence>
<protein>
    <recommendedName>
        <fullName evidence="3">Carboxypeptidase regulatory-like domain-containing protein</fullName>
    </recommendedName>
</protein>
<dbReference type="EMBL" id="CAIH01000436">
    <property type="protein sequence ID" value="CCH95669.1"/>
    <property type="molecule type" value="Genomic_DNA"/>
</dbReference>
<reference evidence="1 2" key="1">
    <citation type="submission" date="2012-04" db="EMBL/GenBank/DDBJ databases">
        <authorList>
            <person name="Genoscope - CEA"/>
        </authorList>
    </citation>
    <scope>NUCLEOTIDE SEQUENCE [LARGE SCALE GENOMIC DNA]</scope>
    <source>
        <strain evidence="1 2">9432</strain>
    </source>
</reference>
<organism evidence="1 2">
    <name type="scientific">Microcystis aeruginosa PCC 9432</name>
    <dbReference type="NCBI Taxonomy" id="1160280"/>
    <lineage>
        <taxon>Bacteria</taxon>
        <taxon>Bacillati</taxon>
        <taxon>Cyanobacteriota</taxon>
        <taxon>Cyanophyceae</taxon>
        <taxon>Oscillatoriophycideae</taxon>
        <taxon>Chroococcales</taxon>
        <taxon>Microcystaceae</taxon>
        <taxon>Microcystis</taxon>
    </lineage>
</organism>
<accession>A0A831A202</accession>
<evidence type="ECO:0008006" key="3">
    <source>
        <dbReference type="Google" id="ProtNLM"/>
    </source>
</evidence>
<dbReference type="Proteomes" id="UP000005806">
    <property type="component" value="Unassembled WGS sequence"/>
</dbReference>
<comment type="caution">
    <text evidence="1">The sequence shown here is derived from an EMBL/GenBank/DDBJ whole genome shotgun (WGS) entry which is preliminary data.</text>
</comment>
<gene>
    <name evidence="1" type="ORF">MICCA_970003</name>
</gene>
<sequence length="180" mass="20206">MLKKVSVGFGTRLFFSQNNSQIAKTMIYPNFRWFLSLTIILVTMMSFTDPNFSQSKQGISGTILRLSGDQMPTIDTTSLRTKPEPIKTTVWIFSGRIPAQGTNWPVAQAQKHPHLIKQISSDSQGNFLVELPSGEYTLLAQYDDNLYLNNFLGDGSYGTVQVTNGQIINIQLINTEKAYF</sequence>
<dbReference type="AlphaFoldDB" id="A0A831A202"/>
<name>A0A831A202_MICAE</name>
<proteinExistence type="predicted"/>